<dbReference type="OrthoDB" id="606930at2"/>
<dbReference type="EMBL" id="CP042433">
    <property type="protein sequence ID" value="QEC55430.1"/>
    <property type="molecule type" value="Genomic_DNA"/>
</dbReference>
<feature type="domain" description="Outer membrane protein beta-barrel" evidence="3">
    <location>
        <begin position="439"/>
        <end position="814"/>
    </location>
</feature>
<dbReference type="InterPro" id="IPR041700">
    <property type="entry name" value="OMP_b-brl_3"/>
</dbReference>
<sequence length="935" mass="103596">MRKLWLSFALLFITATIAFGQQAFSVKGIVIDTSGLPLTGVNVRLNHGSDSAFATTNKAGVFSFNEVQPGNFSITASYIGLNKFSQSYILKTDTSVFQLEPIVLLPANSTMDSVVIRSIRPVIVKEDTVQYDVSAYKVREGAPIEDVIKKLPGVVVDKDGNVEAQGKKVARVRVNGKDFFGGDVQTATQNIPAELIQNVQIIDDYGDQANVSGIKTGDPEKVLNINFQPNKNRGTFGNGTVAGGNEGRFAGNVFVNHFNGEQQLSVLGAVNNTNANLFNFNGGGRGGGARGANFGGDSRAGAGGSGITVSKSIGVNLRDRWGKKLSVYGSYSFSTRQTDINALTFTQDINPLNVRNTQRQSVSSNSSANHRFTWNMEYQADSLNYLKFSPYFSYSQSNNWSNSHSEISALSKHSFTVSDNQSRSDNQAPNGGGNLLYNHRFKKRGRNFSTYLSLDYSDSRSDRFSNSNYHNVDSTFSPIYIKDTLQVQSIATDSRNTRTNVHLSYNEPLTASGATSLEVNYDWNKSETESIRDVTDFANVAAKDGRYNDKQSNHYRYNFITNRAGLSLRGRYEKYNYSVGFLSQPTSLKGYSLGKNFSTDYNNINWIPSARFVYNFSRSNTLTATVDGSAREPGFSQLQPVADSSNLKNIVLGNPALGNEFTNTFALRYNKFDPKAGSSLFVNFSYDQTNNKIVNSVFNDSVGTGRTTTYRNTDGFYGYNGNASFTQPFHNRRYTVGASFYANYDNNISYTDGYRNKGSNWNLRPGVNFRYDLEDKADVTLRSDFTIYQTTTRYATYTTNNKAQTLNLGLSGKNYFGDVTIGYDFSKLINYGFSGGIASNPSILNVYTEYRFLKNRMMTLRLQGFDLLNENTGIMRTVNGTTITDSRTNRLARYFLLSVNMRLSKFAGQRPGGGMRQRGEKGSVGGQRRNGGARF</sequence>
<keyword evidence="5" id="KW-1185">Reference proteome</keyword>
<feature type="compositionally biased region" description="Gly residues" evidence="1">
    <location>
        <begin position="910"/>
        <end position="935"/>
    </location>
</feature>
<protein>
    <submittedName>
        <fullName evidence="4">Outer membrane beta-barrel protein</fullName>
    </submittedName>
</protein>
<dbReference type="InterPro" id="IPR008969">
    <property type="entry name" value="CarboxyPept-like_regulatory"/>
</dbReference>
<evidence type="ECO:0000259" key="3">
    <source>
        <dbReference type="Pfam" id="PF14905"/>
    </source>
</evidence>
<evidence type="ECO:0000256" key="2">
    <source>
        <dbReference type="SAM" id="SignalP"/>
    </source>
</evidence>
<dbReference type="AlphaFoldDB" id="A0A5B8UH91"/>
<dbReference type="Pfam" id="PF13620">
    <property type="entry name" value="CarboxypepD_reg"/>
    <property type="match status" value="1"/>
</dbReference>
<organism evidence="4 5">
    <name type="scientific">Flavisolibacter ginsenosidimutans</name>
    <dbReference type="NCBI Taxonomy" id="661481"/>
    <lineage>
        <taxon>Bacteria</taxon>
        <taxon>Pseudomonadati</taxon>
        <taxon>Bacteroidota</taxon>
        <taxon>Chitinophagia</taxon>
        <taxon>Chitinophagales</taxon>
        <taxon>Chitinophagaceae</taxon>
        <taxon>Flavisolibacter</taxon>
    </lineage>
</organism>
<accession>A0A5B8UH91</accession>
<gene>
    <name evidence="4" type="ORF">FSB75_05765</name>
</gene>
<dbReference type="SUPFAM" id="SSF49464">
    <property type="entry name" value="Carboxypeptidase regulatory domain-like"/>
    <property type="match status" value="1"/>
</dbReference>
<feature type="signal peptide" evidence="2">
    <location>
        <begin position="1"/>
        <end position="20"/>
    </location>
</feature>
<dbReference type="KEGG" id="fgg:FSB75_05765"/>
<keyword evidence="2" id="KW-0732">Signal</keyword>
<evidence type="ECO:0000313" key="4">
    <source>
        <dbReference type="EMBL" id="QEC55430.1"/>
    </source>
</evidence>
<reference evidence="4 5" key="1">
    <citation type="journal article" date="2015" name="Int. J. Syst. Evol. Microbiol.">
        <title>Flavisolibacter ginsenosidimutans sp. nov., with ginsenoside-converting activity isolated from soil used for cultivating ginseng.</title>
        <authorList>
            <person name="Zhao Y."/>
            <person name="Liu Q."/>
            <person name="Kang M.S."/>
            <person name="Jin F."/>
            <person name="Yu H."/>
            <person name="Im W.T."/>
        </authorList>
    </citation>
    <scope>NUCLEOTIDE SEQUENCE [LARGE SCALE GENOMIC DNA]</scope>
    <source>
        <strain evidence="4 5">Gsoil 636</strain>
    </source>
</reference>
<evidence type="ECO:0000313" key="5">
    <source>
        <dbReference type="Proteomes" id="UP000321204"/>
    </source>
</evidence>
<name>A0A5B8UH91_9BACT</name>
<dbReference type="Gene3D" id="2.60.40.1120">
    <property type="entry name" value="Carboxypeptidase-like, regulatory domain"/>
    <property type="match status" value="1"/>
</dbReference>
<dbReference type="RefSeq" id="WP_146784107.1">
    <property type="nucleotide sequence ID" value="NZ_BAABIO010000002.1"/>
</dbReference>
<proteinExistence type="predicted"/>
<feature type="chain" id="PRO_5023051547" evidence="2">
    <location>
        <begin position="21"/>
        <end position="935"/>
    </location>
</feature>
<dbReference type="Proteomes" id="UP000321204">
    <property type="component" value="Chromosome"/>
</dbReference>
<evidence type="ECO:0000256" key="1">
    <source>
        <dbReference type="SAM" id="MobiDB-lite"/>
    </source>
</evidence>
<dbReference type="SUPFAM" id="SSF56935">
    <property type="entry name" value="Porins"/>
    <property type="match status" value="1"/>
</dbReference>
<dbReference type="Pfam" id="PF14905">
    <property type="entry name" value="OMP_b-brl_3"/>
    <property type="match status" value="1"/>
</dbReference>
<feature type="region of interest" description="Disordered" evidence="1">
    <location>
        <begin position="908"/>
        <end position="935"/>
    </location>
</feature>